<dbReference type="Proteomes" id="UP000223071">
    <property type="component" value="Unassembled WGS sequence"/>
</dbReference>
<keyword evidence="3" id="KW-1185">Reference proteome</keyword>
<dbReference type="PANTHER" id="PTHR43757:SF2">
    <property type="entry name" value="AMINOMETHYLTRANSFERASE, MITOCHONDRIAL"/>
    <property type="match status" value="1"/>
</dbReference>
<comment type="caution">
    <text evidence="2">The sequence shown here is derived from an EMBL/GenBank/DDBJ whole genome shotgun (WGS) entry which is preliminary data.</text>
</comment>
<dbReference type="SUPFAM" id="SSF103025">
    <property type="entry name" value="Folate-binding domain"/>
    <property type="match status" value="1"/>
</dbReference>
<proteinExistence type="predicted"/>
<evidence type="ECO:0000313" key="2">
    <source>
        <dbReference type="EMBL" id="PFG73946.1"/>
    </source>
</evidence>
<dbReference type="PANTHER" id="PTHR43757">
    <property type="entry name" value="AMINOMETHYLTRANSFERASE"/>
    <property type="match status" value="1"/>
</dbReference>
<dbReference type="AlphaFoldDB" id="A0A2A9HG42"/>
<dbReference type="Gene3D" id="3.30.1360.120">
    <property type="entry name" value="Probable tRNA modification gtpase trme, domain 1"/>
    <property type="match status" value="1"/>
</dbReference>
<dbReference type="GO" id="GO:0032259">
    <property type="term" value="P:methylation"/>
    <property type="evidence" value="ECO:0007669"/>
    <property type="project" value="UniProtKB-KW"/>
</dbReference>
<keyword evidence="2" id="KW-0489">Methyltransferase</keyword>
<name>A0A2A9HG42_TEPT2</name>
<dbReference type="InterPro" id="IPR027266">
    <property type="entry name" value="TrmE/GcvT-like"/>
</dbReference>
<sequence length="353" mass="36374">MSGGVMRLALRETHVAFGARLGVRRGWEVPLAYGDPEGEYRALRESAAAFDRSARSRFLVSGPDALDVLKGALAGPVEELEEGRAGRFAVLDGEGNIADLVLAARTGGAAYLVSGEPERRGVLGEKLRGAIGDGFEVRVDDRTETTCTIGVAGPAAGQCMARFVAEALPGRLGPLHCAAFEFHGFRALAVRTSDTGEGGFELVVAPAVGSHLLGTLRSAGVALAGAEALEVARVEACIPAWTPDLEPGLSPAEADLDVLLGIPGGREGRILAAFLLEGPPAVPGTAVTDEAGRRVGEVRSCLQAWGLKGAAGLAIIEAAAAYPGAALAAGGARLLVAAKPLYRRRTEGSAQRW</sequence>
<dbReference type="GO" id="GO:0008168">
    <property type="term" value="F:methyltransferase activity"/>
    <property type="evidence" value="ECO:0007669"/>
    <property type="project" value="UniProtKB-KW"/>
</dbReference>
<accession>A0A2A9HG42</accession>
<dbReference type="Pfam" id="PF01571">
    <property type="entry name" value="GCV_T"/>
    <property type="match status" value="1"/>
</dbReference>
<feature type="domain" description="GCVT N-terminal" evidence="1">
    <location>
        <begin position="11"/>
        <end position="259"/>
    </location>
</feature>
<keyword evidence="2" id="KW-0808">Transferase</keyword>
<dbReference type="InterPro" id="IPR006222">
    <property type="entry name" value="GCVT_N"/>
</dbReference>
<dbReference type="InterPro" id="IPR028896">
    <property type="entry name" value="GcvT/YgfZ/DmdA"/>
</dbReference>
<reference evidence="2 3" key="1">
    <citation type="submission" date="2017-09" db="EMBL/GenBank/DDBJ databases">
        <title>Sequencing the genomes of two abundant thermophiles in Great Basin hot springs: Thermocrinis jamiesonii and novel Chloroflexi Thermoflexus hugenholtzii.</title>
        <authorList>
            <person name="Hedlund B."/>
        </authorList>
    </citation>
    <scope>NUCLEOTIDE SEQUENCE [LARGE SCALE GENOMIC DNA]</scope>
    <source>
        <strain evidence="2 3">G233</strain>
    </source>
</reference>
<gene>
    <name evidence="2" type="ORF">A9A59_1152</name>
</gene>
<protein>
    <submittedName>
        <fullName evidence="2">Glycine cleavage system aminomethyltransferase T</fullName>
    </submittedName>
</protein>
<organism evidence="2 3">
    <name type="scientific">Tepidiforma thermophila (strain KCTC 52669 / CGMCC 1.13589 / G233)</name>
    <dbReference type="NCBI Taxonomy" id="2761530"/>
    <lineage>
        <taxon>Bacteria</taxon>
        <taxon>Bacillati</taxon>
        <taxon>Chloroflexota</taxon>
        <taxon>Tepidiformia</taxon>
        <taxon>Tepidiformales</taxon>
        <taxon>Tepidiformaceae</taxon>
        <taxon>Tepidiforma</taxon>
    </lineage>
</organism>
<dbReference type="EMBL" id="PDJQ01000001">
    <property type="protein sequence ID" value="PFG73946.1"/>
    <property type="molecule type" value="Genomic_DNA"/>
</dbReference>
<evidence type="ECO:0000313" key="3">
    <source>
        <dbReference type="Proteomes" id="UP000223071"/>
    </source>
</evidence>
<dbReference type="RefSeq" id="WP_098503369.1">
    <property type="nucleotide sequence ID" value="NZ_PDJQ01000001.1"/>
</dbReference>
<evidence type="ECO:0000259" key="1">
    <source>
        <dbReference type="Pfam" id="PF01571"/>
    </source>
</evidence>